<organism evidence="1 2">
    <name type="scientific">Hymenobacter jeongseonensis</name>
    <dbReference type="NCBI Taxonomy" id="2791027"/>
    <lineage>
        <taxon>Bacteria</taxon>
        <taxon>Pseudomonadati</taxon>
        <taxon>Bacteroidota</taxon>
        <taxon>Cytophagia</taxon>
        <taxon>Cytophagales</taxon>
        <taxon>Hymenobacteraceae</taxon>
        <taxon>Hymenobacter</taxon>
    </lineage>
</organism>
<evidence type="ECO:0000313" key="2">
    <source>
        <dbReference type="Proteomes" id="UP000597617"/>
    </source>
</evidence>
<dbReference type="RefSeq" id="WP_196280560.1">
    <property type="nucleotide sequence ID" value="NZ_JADQDQ010000001.1"/>
</dbReference>
<dbReference type="Proteomes" id="UP000597617">
    <property type="component" value="Unassembled WGS sequence"/>
</dbReference>
<dbReference type="InterPro" id="IPR001969">
    <property type="entry name" value="Aspartic_peptidase_AS"/>
</dbReference>
<gene>
    <name evidence="1" type="ORF">I2I05_02190</name>
</gene>
<dbReference type="PROSITE" id="PS00141">
    <property type="entry name" value="ASP_PROTEASE"/>
    <property type="match status" value="1"/>
</dbReference>
<sequence>MRPLFKVLFSVLALFVASGIGGYFYMRQKFMPPPNQLVVAGLPASCQFTWLADTARGRNMPHAVLLVPVQLPGCPRTCYLQFDTGAPYSVLYANSLAALQGRYPALPFVGAPQLDTVRNVRFALGRGQVQALWMLVLPQGQAQLPADSTAPFIIGTLGADVLADRALVIDYASRRFSLANEVPDSLARRAIFGPLAFTNRRVLLNMGLQGEDQQLLFDSGASAFNLLTSQASWQAMAQPGAPAHTVGVNSWGKTLTSHTVATAAALQLGAEALPLRTVTYIEGTSFMQNMLMRFSGMGGMLGNEPFSDHTVIFDVRGGRFGLVRR</sequence>
<reference evidence="1 2" key="1">
    <citation type="submission" date="2020-11" db="EMBL/GenBank/DDBJ databases">
        <authorList>
            <person name="Kim M.K."/>
        </authorList>
    </citation>
    <scope>NUCLEOTIDE SEQUENCE [LARGE SCALE GENOMIC DNA]</scope>
    <source>
        <strain evidence="1 2">BT683</strain>
    </source>
</reference>
<comment type="caution">
    <text evidence="1">The sequence shown here is derived from an EMBL/GenBank/DDBJ whole genome shotgun (WGS) entry which is preliminary data.</text>
</comment>
<evidence type="ECO:0008006" key="3">
    <source>
        <dbReference type="Google" id="ProtNLM"/>
    </source>
</evidence>
<keyword evidence="2" id="KW-1185">Reference proteome</keyword>
<accession>A0ABS0IEB4</accession>
<evidence type="ECO:0000313" key="1">
    <source>
        <dbReference type="EMBL" id="MBF9236195.1"/>
    </source>
</evidence>
<proteinExistence type="predicted"/>
<name>A0ABS0IEB4_9BACT</name>
<protein>
    <recommendedName>
        <fullName evidence="3">Peptidase A2 domain-containing protein</fullName>
    </recommendedName>
</protein>
<dbReference type="EMBL" id="JADQDQ010000001">
    <property type="protein sequence ID" value="MBF9236195.1"/>
    <property type="molecule type" value="Genomic_DNA"/>
</dbReference>